<dbReference type="PANTHER" id="PTHR47618:SF1">
    <property type="entry name" value="BIFUNCTIONAL OLIGORIBONUCLEASE AND PAP PHOSPHATASE NRNA"/>
    <property type="match status" value="1"/>
</dbReference>
<dbReference type="Pfam" id="PF01368">
    <property type="entry name" value="DHH"/>
    <property type="match status" value="1"/>
</dbReference>
<protein>
    <submittedName>
        <fullName evidence="3">Bifunctional oligoribonuclease/PAP phosphatase NrnA</fullName>
    </submittedName>
</protein>
<proteinExistence type="predicted"/>
<dbReference type="RefSeq" id="WP_062412672.1">
    <property type="nucleotide sequence ID" value="NZ_JAJCIO010000008.1"/>
</dbReference>
<comment type="caution">
    <text evidence="3">The sequence shown here is derived from an EMBL/GenBank/DDBJ whole genome shotgun (WGS) entry which is preliminary data.</text>
</comment>
<gene>
    <name evidence="3" type="ORF">NE675_06265</name>
</gene>
<dbReference type="Pfam" id="PF02272">
    <property type="entry name" value="DHHA1"/>
    <property type="match status" value="1"/>
</dbReference>
<sequence length="314" mass="34527">MNCSAQEIYTLLHHYEHILVTAHVSPDGDALGSVLALWHWLKAEGKDAVMVIDDDIDDRYNFLDGLSAICRPDQVKTDASWLTVVLDATGLGRIGKTADLVCGKVLNLDHHISNEHFAQWEYFKPDYAATGEILTYLFDQWHITWSPAIADALYTAIATDCGFFKFNNTTGHTLRMAAVLVDNGAQPDVISDHLDARSLNKLRALSKVLDQLELFADGRISCLSYTPELLAVIGEHTGIYIDYARRIKGAEVAFTVKYIGPTETRVSLRSKGVDVNAIAASFGGGGHVRAAGCTLDKPLDEAKALIVKEIEKRL</sequence>
<organism evidence="3 4">
    <name type="scientific">Megasphaera massiliensis</name>
    <dbReference type="NCBI Taxonomy" id="1232428"/>
    <lineage>
        <taxon>Bacteria</taxon>
        <taxon>Bacillati</taxon>
        <taxon>Bacillota</taxon>
        <taxon>Negativicutes</taxon>
        <taxon>Veillonellales</taxon>
        <taxon>Veillonellaceae</taxon>
        <taxon>Megasphaera</taxon>
    </lineage>
</organism>
<reference evidence="3 4" key="1">
    <citation type="submission" date="2022-06" db="EMBL/GenBank/DDBJ databases">
        <title>Isolation of gut microbiota from human fecal samples.</title>
        <authorList>
            <person name="Pamer E.G."/>
            <person name="Barat B."/>
            <person name="Waligurski E."/>
            <person name="Medina S."/>
            <person name="Paddock L."/>
            <person name="Mostad J."/>
        </authorList>
    </citation>
    <scope>NUCLEOTIDE SEQUENCE [LARGE SCALE GENOMIC DNA]</scope>
    <source>
        <strain evidence="3 4">DFI.1.1</strain>
    </source>
</reference>
<dbReference type="Proteomes" id="UP001206692">
    <property type="component" value="Unassembled WGS sequence"/>
</dbReference>
<dbReference type="PANTHER" id="PTHR47618">
    <property type="entry name" value="BIFUNCTIONAL OLIGORIBONUCLEASE AND PAP PHOSPHATASE NRNA"/>
    <property type="match status" value="1"/>
</dbReference>
<keyword evidence="4" id="KW-1185">Reference proteome</keyword>
<dbReference type="Gene3D" id="3.90.1640.10">
    <property type="entry name" value="inorganic pyrophosphatase (n-terminal core)"/>
    <property type="match status" value="1"/>
</dbReference>
<feature type="domain" description="DDH" evidence="1">
    <location>
        <begin position="17"/>
        <end position="157"/>
    </location>
</feature>
<evidence type="ECO:0000259" key="2">
    <source>
        <dbReference type="Pfam" id="PF02272"/>
    </source>
</evidence>
<dbReference type="InterPro" id="IPR038763">
    <property type="entry name" value="DHH_sf"/>
</dbReference>
<evidence type="ECO:0000259" key="1">
    <source>
        <dbReference type="Pfam" id="PF01368"/>
    </source>
</evidence>
<dbReference type="EMBL" id="JANGEW010000010">
    <property type="protein sequence ID" value="MCQ5342636.1"/>
    <property type="molecule type" value="Genomic_DNA"/>
</dbReference>
<name>A0ABT1SS05_9FIRM</name>
<dbReference type="InterPro" id="IPR051319">
    <property type="entry name" value="Oligoribo/pAp-PDE_c-di-AMP_PDE"/>
</dbReference>
<feature type="domain" description="DHHA1" evidence="2">
    <location>
        <begin position="236"/>
        <end position="312"/>
    </location>
</feature>
<dbReference type="Gene3D" id="3.10.310.30">
    <property type="match status" value="1"/>
</dbReference>
<dbReference type="InterPro" id="IPR003156">
    <property type="entry name" value="DHHA1_dom"/>
</dbReference>
<evidence type="ECO:0000313" key="4">
    <source>
        <dbReference type="Proteomes" id="UP001206692"/>
    </source>
</evidence>
<dbReference type="InterPro" id="IPR001667">
    <property type="entry name" value="DDH_dom"/>
</dbReference>
<accession>A0ABT1SS05</accession>
<evidence type="ECO:0000313" key="3">
    <source>
        <dbReference type="EMBL" id="MCQ5342636.1"/>
    </source>
</evidence>
<dbReference type="SUPFAM" id="SSF64182">
    <property type="entry name" value="DHH phosphoesterases"/>
    <property type="match status" value="1"/>
</dbReference>